<evidence type="ECO:0000256" key="1">
    <source>
        <dbReference type="ARBA" id="ARBA00004141"/>
    </source>
</evidence>
<feature type="transmembrane region" description="Helical" evidence="6">
    <location>
        <begin position="186"/>
        <end position="204"/>
    </location>
</feature>
<feature type="transmembrane region" description="Helical" evidence="6">
    <location>
        <begin position="64"/>
        <end position="85"/>
    </location>
</feature>
<evidence type="ECO:0000313" key="7">
    <source>
        <dbReference type="EMBL" id="CEM04477.1"/>
    </source>
</evidence>
<dbReference type="GO" id="GO:0016787">
    <property type="term" value="F:hydrolase activity"/>
    <property type="evidence" value="ECO:0007669"/>
    <property type="project" value="TreeGrafter"/>
</dbReference>
<name>A0A0G4F056_9ALVE</name>
<dbReference type="PANTHER" id="PTHR31885">
    <property type="entry name" value="GH04784P"/>
    <property type="match status" value="1"/>
</dbReference>
<keyword evidence="3 6" id="KW-0812">Transmembrane</keyword>
<gene>
    <name evidence="7" type="ORF">Cvel_14305</name>
</gene>
<evidence type="ECO:0000256" key="6">
    <source>
        <dbReference type="SAM" id="Phobius"/>
    </source>
</evidence>
<feature type="transmembrane region" description="Helical" evidence="6">
    <location>
        <begin position="131"/>
        <end position="153"/>
    </location>
</feature>
<dbReference type="EMBL" id="CDMZ01000013">
    <property type="protein sequence ID" value="CEM04477.1"/>
    <property type="molecule type" value="Genomic_DNA"/>
</dbReference>
<feature type="transmembrane region" description="Helical" evidence="6">
    <location>
        <begin position="105"/>
        <end position="125"/>
    </location>
</feature>
<evidence type="ECO:0000256" key="5">
    <source>
        <dbReference type="ARBA" id="ARBA00023136"/>
    </source>
</evidence>
<comment type="subcellular location">
    <subcellularLocation>
        <location evidence="1">Membrane</location>
        <topology evidence="1">Multi-pass membrane protein</topology>
    </subcellularLocation>
</comment>
<feature type="transmembrane region" description="Helical" evidence="6">
    <location>
        <begin position="160"/>
        <end position="180"/>
    </location>
</feature>
<sequence>MEYQVATFSWSGAVNIVCGCIFVYLFCMLLLVSVLNKYRVLTFFSVFGGLHLLCRVLYEGDTPKVLLINTGTKLLPVGILIGSLVSKCRRGSPKGSTESAPTYSYLILAGLCFALFGDSFMAMPMDENDVFFFHLGALCFALQHVLYTVAFCLDNSEFRAIYFVGLLGLAVSSFSLNWKFLPFEALVPVTFYTAAISCMVWRALVQGGEGSGGACLDLVASKAGAISFAISDSIVINEVFNFAGMESALPFASERATRTFLVLCTMSTYYMAQYLIARGAGVDAGTGTEKTKPQNQKVVKQPIAKLGRALHPNVKRKRKDE</sequence>
<dbReference type="VEuPathDB" id="CryptoDB:Cvel_14305"/>
<keyword evidence="5 6" id="KW-0472">Membrane</keyword>
<keyword evidence="4 6" id="KW-1133">Transmembrane helix</keyword>
<comment type="similarity">
    <text evidence="2">Belongs to the TMEM86 family.</text>
</comment>
<accession>A0A0G4F056</accession>
<evidence type="ECO:0000256" key="2">
    <source>
        <dbReference type="ARBA" id="ARBA00007375"/>
    </source>
</evidence>
<evidence type="ECO:0000256" key="3">
    <source>
        <dbReference type="ARBA" id="ARBA00022692"/>
    </source>
</evidence>
<evidence type="ECO:0008006" key="8">
    <source>
        <dbReference type="Google" id="ProtNLM"/>
    </source>
</evidence>
<evidence type="ECO:0000256" key="4">
    <source>
        <dbReference type="ARBA" id="ARBA00022989"/>
    </source>
</evidence>
<dbReference type="InterPro" id="IPR012506">
    <property type="entry name" value="TMEM86B-like"/>
</dbReference>
<proteinExistence type="inferred from homology"/>
<feature type="transmembrane region" description="Helical" evidence="6">
    <location>
        <begin position="12"/>
        <end position="33"/>
    </location>
</feature>
<dbReference type="GO" id="GO:0016020">
    <property type="term" value="C:membrane"/>
    <property type="evidence" value="ECO:0007669"/>
    <property type="project" value="UniProtKB-SubCell"/>
</dbReference>
<protein>
    <recommendedName>
        <fullName evidence="8">YhhN-like protein</fullName>
    </recommendedName>
</protein>
<organism evidence="7">
    <name type="scientific">Chromera velia CCMP2878</name>
    <dbReference type="NCBI Taxonomy" id="1169474"/>
    <lineage>
        <taxon>Eukaryota</taxon>
        <taxon>Sar</taxon>
        <taxon>Alveolata</taxon>
        <taxon>Colpodellida</taxon>
        <taxon>Chromeraceae</taxon>
        <taxon>Chromera</taxon>
    </lineage>
</organism>
<dbReference type="AlphaFoldDB" id="A0A0G4F056"/>
<dbReference type="Pfam" id="PF07947">
    <property type="entry name" value="YhhN"/>
    <property type="match status" value="1"/>
</dbReference>
<reference evidence="7" key="1">
    <citation type="submission" date="2014-11" db="EMBL/GenBank/DDBJ databases">
        <authorList>
            <person name="Otto D Thomas"/>
            <person name="Naeem Raeece"/>
        </authorList>
    </citation>
    <scope>NUCLEOTIDE SEQUENCE</scope>
</reference>
<dbReference type="PANTHER" id="PTHR31885:SF6">
    <property type="entry name" value="GH04784P"/>
    <property type="match status" value="1"/>
</dbReference>